<keyword evidence="3" id="KW-1185">Reference proteome</keyword>
<dbReference type="InterPro" id="IPR038213">
    <property type="entry name" value="IFI6/IFI27-like_sf"/>
</dbReference>
<keyword evidence="1" id="KW-1133">Transmembrane helix</keyword>
<organism evidence="2 3">
    <name type="scientific">Ascobolus immersus RN42</name>
    <dbReference type="NCBI Taxonomy" id="1160509"/>
    <lineage>
        <taxon>Eukaryota</taxon>
        <taxon>Fungi</taxon>
        <taxon>Dikarya</taxon>
        <taxon>Ascomycota</taxon>
        <taxon>Pezizomycotina</taxon>
        <taxon>Pezizomycetes</taxon>
        <taxon>Pezizales</taxon>
        <taxon>Ascobolaceae</taxon>
        <taxon>Ascobolus</taxon>
    </lineage>
</organism>
<name>A0A3N4HJV7_ASCIM</name>
<dbReference type="STRING" id="1160509.A0A3N4HJV7"/>
<sequence>MAPSNDELVSSIRALDMKSTIDTFLAGHNNELTKQISNLLSAIAEPEKIREFIKELVSTISDAAFRERILHSLEEHIKNYPWQTAFFTAGVVLLANPLNVLGFGELGPVAGTTAAAWQSSMGNVPARTAFTVLQRWGMIYGFPLLIVGGVLIGAAAIGYAAKQPAVKEAIGHVDSWAKGDYGTPVADVAGHVGGEVDKWAKGDYGAPVSDAVHHAGGEVGKWANGEYGSPVADTLNHVSHQAAGWLRGWWQ</sequence>
<evidence type="ECO:0000313" key="3">
    <source>
        <dbReference type="Proteomes" id="UP000275078"/>
    </source>
</evidence>
<dbReference type="Proteomes" id="UP000275078">
    <property type="component" value="Unassembled WGS sequence"/>
</dbReference>
<dbReference type="Gene3D" id="6.10.110.10">
    <property type="match status" value="1"/>
</dbReference>
<protein>
    <submittedName>
        <fullName evidence="2">Uncharacterized protein</fullName>
    </submittedName>
</protein>
<proteinExistence type="predicted"/>
<dbReference type="EMBL" id="ML119798">
    <property type="protein sequence ID" value="RPA74172.1"/>
    <property type="molecule type" value="Genomic_DNA"/>
</dbReference>
<feature type="transmembrane region" description="Helical" evidence="1">
    <location>
        <begin position="137"/>
        <end position="161"/>
    </location>
</feature>
<evidence type="ECO:0000313" key="2">
    <source>
        <dbReference type="EMBL" id="RPA74172.1"/>
    </source>
</evidence>
<keyword evidence="1" id="KW-0812">Transmembrane</keyword>
<dbReference type="AlphaFoldDB" id="A0A3N4HJV7"/>
<reference evidence="2 3" key="1">
    <citation type="journal article" date="2018" name="Nat. Ecol. Evol.">
        <title>Pezizomycetes genomes reveal the molecular basis of ectomycorrhizal truffle lifestyle.</title>
        <authorList>
            <person name="Murat C."/>
            <person name="Payen T."/>
            <person name="Noel B."/>
            <person name="Kuo A."/>
            <person name="Morin E."/>
            <person name="Chen J."/>
            <person name="Kohler A."/>
            <person name="Krizsan K."/>
            <person name="Balestrini R."/>
            <person name="Da Silva C."/>
            <person name="Montanini B."/>
            <person name="Hainaut M."/>
            <person name="Levati E."/>
            <person name="Barry K.W."/>
            <person name="Belfiori B."/>
            <person name="Cichocki N."/>
            <person name="Clum A."/>
            <person name="Dockter R.B."/>
            <person name="Fauchery L."/>
            <person name="Guy J."/>
            <person name="Iotti M."/>
            <person name="Le Tacon F."/>
            <person name="Lindquist E.A."/>
            <person name="Lipzen A."/>
            <person name="Malagnac F."/>
            <person name="Mello A."/>
            <person name="Molinier V."/>
            <person name="Miyauchi S."/>
            <person name="Poulain J."/>
            <person name="Riccioni C."/>
            <person name="Rubini A."/>
            <person name="Sitrit Y."/>
            <person name="Splivallo R."/>
            <person name="Traeger S."/>
            <person name="Wang M."/>
            <person name="Zifcakova L."/>
            <person name="Wipf D."/>
            <person name="Zambonelli A."/>
            <person name="Paolocci F."/>
            <person name="Nowrousian M."/>
            <person name="Ottonello S."/>
            <person name="Baldrian P."/>
            <person name="Spatafora J.W."/>
            <person name="Henrissat B."/>
            <person name="Nagy L.G."/>
            <person name="Aury J.M."/>
            <person name="Wincker P."/>
            <person name="Grigoriev I.V."/>
            <person name="Bonfante P."/>
            <person name="Martin F.M."/>
        </authorList>
    </citation>
    <scope>NUCLEOTIDE SEQUENCE [LARGE SCALE GENOMIC DNA]</scope>
    <source>
        <strain evidence="2 3">RN42</strain>
    </source>
</reference>
<gene>
    <name evidence="2" type="ORF">BJ508DRAFT_418747</name>
</gene>
<keyword evidence="1" id="KW-0472">Membrane</keyword>
<evidence type="ECO:0000256" key="1">
    <source>
        <dbReference type="SAM" id="Phobius"/>
    </source>
</evidence>
<dbReference type="OrthoDB" id="440424at2759"/>
<accession>A0A3N4HJV7</accession>